<reference evidence="2" key="1">
    <citation type="submission" date="2020-02" db="EMBL/GenBank/DDBJ databases">
        <authorList>
            <person name="Meier V. D."/>
        </authorList>
    </citation>
    <scope>NUCLEOTIDE SEQUENCE</scope>
    <source>
        <strain evidence="2">AVDCRST_MAG67</strain>
    </source>
</reference>
<feature type="compositionally biased region" description="Basic and acidic residues" evidence="1">
    <location>
        <begin position="46"/>
        <end position="61"/>
    </location>
</feature>
<feature type="region of interest" description="Disordered" evidence="1">
    <location>
        <begin position="1"/>
        <end position="61"/>
    </location>
</feature>
<accession>A0A6J4S8C3</accession>
<organism evidence="2">
    <name type="scientific">uncultured Solirubrobacteraceae bacterium</name>
    <dbReference type="NCBI Taxonomy" id="1162706"/>
    <lineage>
        <taxon>Bacteria</taxon>
        <taxon>Bacillati</taxon>
        <taxon>Actinomycetota</taxon>
        <taxon>Thermoleophilia</taxon>
        <taxon>Solirubrobacterales</taxon>
        <taxon>Solirubrobacteraceae</taxon>
        <taxon>environmental samples</taxon>
    </lineage>
</organism>
<name>A0A6J4S8C3_9ACTN</name>
<evidence type="ECO:0000256" key="1">
    <source>
        <dbReference type="SAM" id="MobiDB-lite"/>
    </source>
</evidence>
<evidence type="ECO:0000313" key="2">
    <source>
        <dbReference type="EMBL" id="CAA9488904.1"/>
    </source>
</evidence>
<proteinExistence type="predicted"/>
<protein>
    <submittedName>
        <fullName evidence="2">Uncharacterized protein</fullName>
    </submittedName>
</protein>
<dbReference type="EMBL" id="CADCVQ010000058">
    <property type="protein sequence ID" value="CAA9488904.1"/>
    <property type="molecule type" value="Genomic_DNA"/>
</dbReference>
<sequence>MVQRIALCAAHDEGAPEEETGRQQAEQTRASRRPCPPRSPKISEGIFHHDIGPRQGPRQEDLGACADRSAEPGEQLHRHRALLLGLVDDNEATAARILLGCDPDAATIRDAVLDMLSP</sequence>
<dbReference type="AlphaFoldDB" id="A0A6J4S8C3"/>
<gene>
    <name evidence="2" type="ORF">AVDCRST_MAG67-1221</name>
</gene>